<keyword evidence="1" id="KW-0472">Membrane</keyword>
<keyword evidence="1" id="KW-0812">Transmembrane</keyword>
<comment type="caution">
    <text evidence="2">The sequence shown here is derived from an EMBL/GenBank/DDBJ whole genome shotgun (WGS) entry which is preliminary data.</text>
</comment>
<evidence type="ECO:0000313" key="2">
    <source>
        <dbReference type="EMBL" id="KKK52904.1"/>
    </source>
</evidence>
<organism evidence="2">
    <name type="scientific">marine sediment metagenome</name>
    <dbReference type="NCBI Taxonomy" id="412755"/>
    <lineage>
        <taxon>unclassified sequences</taxon>
        <taxon>metagenomes</taxon>
        <taxon>ecological metagenomes</taxon>
    </lineage>
</organism>
<sequence length="106" mass="12441">MKSNIITKYRELGHKEFMRKWREGIQRIPPINIQKIKVQGMFGSVIGTIGACIVFVIMGWYPILLFLVFNIVVQGAGYIEEYQKLGVMKKFKDWEKLDDVLMEEQK</sequence>
<accession>A0A0F8YFJ4</accession>
<dbReference type="EMBL" id="LAZR01066779">
    <property type="protein sequence ID" value="KKK52904.1"/>
    <property type="molecule type" value="Genomic_DNA"/>
</dbReference>
<reference evidence="2" key="1">
    <citation type="journal article" date="2015" name="Nature">
        <title>Complex archaea that bridge the gap between prokaryotes and eukaryotes.</title>
        <authorList>
            <person name="Spang A."/>
            <person name="Saw J.H."/>
            <person name="Jorgensen S.L."/>
            <person name="Zaremba-Niedzwiedzka K."/>
            <person name="Martijn J."/>
            <person name="Lind A.E."/>
            <person name="van Eijk R."/>
            <person name="Schleper C."/>
            <person name="Guy L."/>
            <person name="Ettema T.J."/>
        </authorList>
    </citation>
    <scope>NUCLEOTIDE SEQUENCE</scope>
</reference>
<dbReference type="AlphaFoldDB" id="A0A0F8YFJ4"/>
<name>A0A0F8YFJ4_9ZZZZ</name>
<proteinExistence type="predicted"/>
<gene>
    <name evidence="2" type="ORF">LCGC14_3100190</name>
</gene>
<feature type="transmembrane region" description="Helical" evidence="1">
    <location>
        <begin position="36"/>
        <end position="57"/>
    </location>
</feature>
<keyword evidence="1" id="KW-1133">Transmembrane helix</keyword>
<protein>
    <submittedName>
        <fullName evidence="2">Uncharacterized protein</fullName>
    </submittedName>
</protein>
<evidence type="ECO:0000256" key="1">
    <source>
        <dbReference type="SAM" id="Phobius"/>
    </source>
</evidence>